<organism evidence="1 2">
    <name type="scientific">Novosphingobium barchaimii LL02</name>
    <dbReference type="NCBI Taxonomy" id="1114963"/>
    <lineage>
        <taxon>Bacteria</taxon>
        <taxon>Pseudomonadati</taxon>
        <taxon>Pseudomonadota</taxon>
        <taxon>Alphaproteobacteria</taxon>
        <taxon>Sphingomonadales</taxon>
        <taxon>Sphingomonadaceae</taxon>
        <taxon>Novosphingobium</taxon>
    </lineage>
</organism>
<accession>A0A0J7XZR2</accession>
<keyword evidence="2" id="KW-1185">Reference proteome</keyword>
<gene>
    <name evidence="1" type="ORF">V474_16090</name>
</gene>
<reference evidence="1 2" key="1">
    <citation type="journal article" date="2015" name="G3 (Bethesda)">
        <title>Insights into Ongoing Evolution of the Hexachlorocyclohexane Catabolic Pathway from Comparative Genomics of Ten Sphingomonadaceae Strains.</title>
        <authorList>
            <person name="Pearce S.L."/>
            <person name="Oakeshott J.G."/>
            <person name="Pandey G."/>
        </authorList>
    </citation>
    <scope>NUCLEOTIDE SEQUENCE [LARGE SCALE GENOMIC DNA]</scope>
    <source>
        <strain evidence="1 2">LL02</strain>
    </source>
</reference>
<protein>
    <submittedName>
        <fullName evidence="1">Uncharacterized protein</fullName>
    </submittedName>
</protein>
<dbReference type="EMBL" id="JACU01000004">
    <property type="protein sequence ID" value="KMS56683.1"/>
    <property type="molecule type" value="Genomic_DNA"/>
</dbReference>
<dbReference type="AlphaFoldDB" id="A0A0J7XZR2"/>
<sequence>MFGPTRRWETERLHKLAGIFNRKILVMIEVLIATEM</sequence>
<evidence type="ECO:0000313" key="2">
    <source>
        <dbReference type="Proteomes" id="UP000052268"/>
    </source>
</evidence>
<comment type="caution">
    <text evidence="1">The sequence shown here is derived from an EMBL/GenBank/DDBJ whole genome shotgun (WGS) entry which is preliminary data.</text>
</comment>
<dbReference type="Proteomes" id="UP000052268">
    <property type="component" value="Unassembled WGS sequence"/>
</dbReference>
<evidence type="ECO:0000313" key="1">
    <source>
        <dbReference type="EMBL" id="KMS56683.1"/>
    </source>
</evidence>
<dbReference type="PATRIC" id="fig|1114963.3.peg.2049"/>
<name>A0A0J7XZR2_9SPHN</name>
<proteinExistence type="predicted"/>